<name>A0A3N0X704_9FLAO</name>
<evidence type="ECO:0000256" key="2">
    <source>
        <dbReference type="ARBA" id="ARBA00023315"/>
    </source>
</evidence>
<keyword evidence="2" id="KW-0012">Acyltransferase</keyword>
<dbReference type="InterPro" id="IPR045304">
    <property type="entry name" value="LbH_SAT"/>
</dbReference>
<sequence>MVSLEIIEKLQILFEKYYWVQIDVNEILEKETLDDVLKVFQYDFNRYFQGDITTDLLFSRIELIGILLYRISRNYFLYGNEGIANHFSNLGRLVSNFEIYYSANIGKGLKINHGLGTVIGARCSIGDNALIHQGVTLGDRNGSRPQLLNNVTVYAGAKMLGGIVCGNNSVVAANTVCLIDVPDNSVVIGIPGKIKI</sequence>
<comment type="caution">
    <text evidence="3">The sequence shown here is derived from an EMBL/GenBank/DDBJ whole genome shotgun (WGS) entry which is preliminary data.</text>
</comment>
<dbReference type="Proteomes" id="UP000267623">
    <property type="component" value="Unassembled WGS sequence"/>
</dbReference>
<evidence type="ECO:0008006" key="5">
    <source>
        <dbReference type="Google" id="ProtNLM"/>
    </source>
</evidence>
<dbReference type="CDD" id="cd03354">
    <property type="entry name" value="LbH_SAT"/>
    <property type="match status" value="1"/>
</dbReference>
<dbReference type="RefSeq" id="WP_123281744.1">
    <property type="nucleotide sequence ID" value="NZ_RJTU01000065.1"/>
</dbReference>
<keyword evidence="1" id="KW-0808">Transferase</keyword>
<dbReference type="Gene3D" id="2.160.10.10">
    <property type="entry name" value="Hexapeptide repeat proteins"/>
    <property type="match status" value="1"/>
</dbReference>
<evidence type="ECO:0000256" key="1">
    <source>
        <dbReference type="ARBA" id="ARBA00022679"/>
    </source>
</evidence>
<dbReference type="PANTHER" id="PTHR42811">
    <property type="entry name" value="SERINE ACETYLTRANSFERASE"/>
    <property type="match status" value="1"/>
</dbReference>
<dbReference type="AlphaFoldDB" id="A0A3N0X704"/>
<evidence type="ECO:0000313" key="4">
    <source>
        <dbReference type="Proteomes" id="UP000267623"/>
    </source>
</evidence>
<dbReference type="EMBL" id="RJTU01000065">
    <property type="protein sequence ID" value="ROI12935.1"/>
    <property type="molecule type" value="Genomic_DNA"/>
</dbReference>
<proteinExistence type="predicted"/>
<dbReference type="SUPFAM" id="SSF51161">
    <property type="entry name" value="Trimeric LpxA-like enzymes"/>
    <property type="match status" value="1"/>
</dbReference>
<dbReference type="GO" id="GO:0016746">
    <property type="term" value="F:acyltransferase activity"/>
    <property type="evidence" value="ECO:0007669"/>
    <property type="project" value="UniProtKB-KW"/>
</dbReference>
<protein>
    <recommendedName>
        <fullName evidence="5">Serine acetyltransferase</fullName>
    </recommendedName>
</protein>
<dbReference type="InterPro" id="IPR011004">
    <property type="entry name" value="Trimer_LpxA-like_sf"/>
</dbReference>
<evidence type="ECO:0000313" key="3">
    <source>
        <dbReference type="EMBL" id="ROI12935.1"/>
    </source>
</evidence>
<reference evidence="4" key="1">
    <citation type="submission" date="2018-11" db="EMBL/GenBank/DDBJ databases">
        <title>Proposal to divide the Flavobacteriaceae and reorganize its genera based on Amino Acid Identity values calculated from whole genome sequences.</title>
        <authorList>
            <person name="Nicholson A.C."/>
            <person name="Gulvik C.A."/>
            <person name="Whitney A.M."/>
            <person name="Humrighouse B.W."/>
            <person name="Bell M."/>
            <person name="Holmes B."/>
            <person name="Steigerwalt A."/>
            <person name="Villarma A."/>
            <person name="Sheth M."/>
            <person name="Batra D."/>
            <person name="Pryor J."/>
            <person name="Bernardet J.-F."/>
            <person name="Hugo C."/>
            <person name="Kampfer P."/>
            <person name="Newman J."/>
            <person name="Mcquiston J."/>
        </authorList>
    </citation>
    <scope>NUCLEOTIDE SEQUENCE [LARGE SCALE GENOMIC DNA]</scope>
    <source>
        <strain evidence="4">DSM 22165</strain>
    </source>
</reference>
<gene>
    <name evidence="3" type="ORF">EGH73_10275</name>
</gene>
<organism evidence="3 4">
    <name type="scientific">Epilithonimonas hominis</name>
    <dbReference type="NCBI Taxonomy" id="420404"/>
    <lineage>
        <taxon>Bacteria</taxon>
        <taxon>Pseudomonadati</taxon>
        <taxon>Bacteroidota</taxon>
        <taxon>Flavobacteriia</taxon>
        <taxon>Flavobacteriales</taxon>
        <taxon>Weeksellaceae</taxon>
        <taxon>Chryseobacterium group</taxon>
        <taxon>Epilithonimonas</taxon>
    </lineage>
</organism>
<accession>A0A3N0X704</accession>